<keyword evidence="6" id="KW-0460">Magnesium</keyword>
<evidence type="ECO:0000256" key="3">
    <source>
        <dbReference type="ARBA" id="ARBA00022723"/>
    </source>
</evidence>
<keyword evidence="5" id="KW-0067">ATP-binding</keyword>
<dbReference type="GO" id="GO:0005525">
    <property type="term" value="F:GTP binding"/>
    <property type="evidence" value="ECO:0007669"/>
    <property type="project" value="UniProtKB-KW"/>
</dbReference>
<accession>A0A4S3PUI8</accession>
<comment type="caution">
    <text evidence="15">The sequence shown here is derived from an EMBL/GenBank/DDBJ whole genome shotgun (WGS) entry which is preliminary data.</text>
</comment>
<protein>
    <recommendedName>
        <fullName evidence="10">Cyclic GMP-AMP synthase</fullName>
    </recommendedName>
</protein>
<name>A0A4S3PUI8_9BACI</name>
<evidence type="ECO:0000259" key="14">
    <source>
        <dbReference type="Pfam" id="PF21713"/>
    </source>
</evidence>
<evidence type="ECO:0000256" key="2">
    <source>
        <dbReference type="ARBA" id="ARBA00022695"/>
    </source>
</evidence>
<keyword evidence="4" id="KW-0547">Nucleotide-binding</keyword>
<keyword evidence="7" id="KW-0546">Nucleotide metabolism</keyword>
<dbReference type="RefSeq" id="WP_136378996.1">
    <property type="nucleotide sequence ID" value="NZ_SLUB01000009.1"/>
</dbReference>
<keyword evidence="9" id="KW-0342">GTP-binding</keyword>
<evidence type="ECO:0000256" key="1">
    <source>
        <dbReference type="ARBA" id="ARBA00022679"/>
    </source>
</evidence>
<dbReference type="GO" id="GO:0009117">
    <property type="term" value="P:nucleotide metabolic process"/>
    <property type="evidence" value="ECO:0007669"/>
    <property type="project" value="UniProtKB-KW"/>
</dbReference>
<evidence type="ECO:0000313" key="16">
    <source>
        <dbReference type="Proteomes" id="UP000306477"/>
    </source>
</evidence>
<dbReference type="InterPro" id="IPR048445">
    <property type="entry name" value="DncV-like_NTFase"/>
</dbReference>
<feature type="compositionally biased region" description="Basic and acidic residues" evidence="12">
    <location>
        <begin position="298"/>
        <end position="308"/>
    </location>
</feature>
<keyword evidence="8" id="KW-0051">Antiviral defense</keyword>
<evidence type="ECO:0000256" key="5">
    <source>
        <dbReference type="ARBA" id="ARBA00022840"/>
    </source>
</evidence>
<evidence type="ECO:0000256" key="10">
    <source>
        <dbReference type="ARBA" id="ARBA00044145"/>
    </source>
</evidence>
<evidence type="ECO:0000256" key="7">
    <source>
        <dbReference type="ARBA" id="ARBA00023080"/>
    </source>
</evidence>
<evidence type="ECO:0000256" key="4">
    <source>
        <dbReference type="ARBA" id="ARBA00022741"/>
    </source>
</evidence>
<dbReference type="GO" id="GO:0051607">
    <property type="term" value="P:defense response to virus"/>
    <property type="evidence" value="ECO:0007669"/>
    <property type="project" value="UniProtKB-KW"/>
</dbReference>
<feature type="region of interest" description="Disordered" evidence="12">
    <location>
        <begin position="298"/>
        <end position="327"/>
    </location>
</feature>
<dbReference type="InterPro" id="IPR047805">
    <property type="entry name" value="GAMP_synthase"/>
</dbReference>
<dbReference type="GO" id="GO:0005524">
    <property type="term" value="F:ATP binding"/>
    <property type="evidence" value="ECO:0007669"/>
    <property type="project" value="UniProtKB-KW"/>
</dbReference>
<keyword evidence="2" id="KW-0548">Nucleotidyltransferase</keyword>
<feature type="domain" description="Cyclic GMP-AMP synthase C-terminal" evidence="14">
    <location>
        <begin position="172"/>
        <end position="295"/>
    </location>
</feature>
<evidence type="ECO:0000256" key="12">
    <source>
        <dbReference type="SAM" id="MobiDB-lite"/>
    </source>
</evidence>
<dbReference type="NCBIfam" id="NF041078">
    <property type="entry name" value="cGAS"/>
    <property type="match status" value="1"/>
</dbReference>
<keyword evidence="3" id="KW-0479">Metal-binding</keyword>
<dbReference type="EMBL" id="SLUB01000009">
    <property type="protein sequence ID" value="THE13457.1"/>
    <property type="molecule type" value="Genomic_DNA"/>
</dbReference>
<evidence type="ECO:0000256" key="11">
    <source>
        <dbReference type="ARBA" id="ARBA00048304"/>
    </source>
</evidence>
<keyword evidence="1" id="KW-0808">Transferase</keyword>
<dbReference type="InterPro" id="IPR048446">
    <property type="entry name" value="DncV_C"/>
</dbReference>
<dbReference type="Pfam" id="PF21654">
    <property type="entry name" value="DncV-like_NTFase"/>
    <property type="match status" value="1"/>
</dbReference>
<dbReference type="GO" id="GO:0140701">
    <property type="term" value="F:3',3'-cyclic GMP-AMP synthase activity"/>
    <property type="evidence" value="ECO:0007669"/>
    <property type="project" value="InterPro"/>
</dbReference>
<dbReference type="Proteomes" id="UP000306477">
    <property type="component" value="Unassembled WGS sequence"/>
</dbReference>
<evidence type="ECO:0000256" key="6">
    <source>
        <dbReference type="ARBA" id="ARBA00022842"/>
    </source>
</evidence>
<dbReference type="Pfam" id="PF21713">
    <property type="entry name" value="DncV_C"/>
    <property type="match status" value="1"/>
</dbReference>
<dbReference type="GO" id="GO:0046872">
    <property type="term" value="F:metal ion binding"/>
    <property type="evidence" value="ECO:0007669"/>
    <property type="project" value="UniProtKB-KW"/>
</dbReference>
<evidence type="ECO:0000313" key="15">
    <source>
        <dbReference type="EMBL" id="THE13457.1"/>
    </source>
</evidence>
<feature type="domain" description="Cyclic GMP-AMP synthase DncV-like nucleotidyltransferase" evidence="13">
    <location>
        <begin position="49"/>
        <end position="133"/>
    </location>
</feature>
<evidence type="ECO:0000256" key="8">
    <source>
        <dbReference type="ARBA" id="ARBA00023118"/>
    </source>
</evidence>
<dbReference type="OrthoDB" id="5569081at2"/>
<comment type="catalytic activity">
    <reaction evidence="11">
        <text>GTP + ATP = 3',3'-cGAMP + 2 diphosphate</text>
        <dbReference type="Rhea" id="RHEA:35647"/>
        <dbReference type="ChEBI" id="CHEBI:30616"/>
        <dbReference type="ChEBI" id="CHEBI:33019"/>
        <dbReference type="ChEBI" id="CHEBI:37565"/>
        <dbReference type="ChEBI" id="CHEBI:71501"/>
    </reaction>
    <physiologicalReaction direction="left-to-right" evidence="11">
        <dbReference type="Rhea" id="RHEA:35648"/>
    </physiologicalReaction>
</comment>
<proteinExistence type="predicted"/>
<reference evidence="15 16" key="1">
    <citation type="journal article" date="2019" name="Indoor Air">
        <title>Impacts of indoor surface finishes on bacterial viability.</title>
        <authorList>
            <person name="Hu J."/>
            <person name="Maamar S.B."/>
            <person name="Glawe A.J."/>
            <person name="Gottel N."/>
            <person name="Gilbert J.A."/>
            <person name="Hartmann E.M."/>
        </authorList>
    </citation>
    <scope>NUCLEOTIDE SEQUENCE [LARGE SCALE GENOMIC DNA]</scope>
    <source>
        <strain evidence="15 16">AF060A6</strain>
    </source>
</reference>
<evidence type="ECO:0000259" key="13">
    <source>
        <dbReference type="Pfam" id="PF21654"/>
    </source>
</evidence>
<evidence type="ECO:0000256" key="9">
    <source>
        <dbReference type="ARBA" id="ARBA00023134"/>
    </source>
</evidence>
<keyword evidence="16" id="KW-1185">Reference proteome</keyword>
<sequence>MAECNDLFLKFNDEIKLGSEKKKSLRKSRNAVGKDIQKYFDETLKVTKPKFWGQGSYMMNTIINPIEGEYDLDSGVYLMHLSDVEEEDWPATSTVHNWIKNAVKNRTSTPPQDKNTCIRVIYKDDYHVDLPIYIKNKDMEHPKLAHKSKGWIDSDPKELTKWFTDEVKEKSDQLKRIVRYFKAWKDFKANGDKFPSGMIFTILTANHYVEGYEENDDSAFVAVAKEIYDTLDENFSLDRPVFPKEELLEGWSETAKNNFLSKLSTLITNGQKALEEENKEEASKIWIKVFGDRLPKYTPPKEENRMDKGYALQTTEPPVLGNYGRSS</sequence>
<gene>
    <name evidence="15" type="ORF">E1I69_07530</name>
</gene>
<dbReference type="AlphaFoldDB" id="A0A4S3PUI8"/>
<organism evidence="15 16">
    <name type="scientific">Bacillus timonensis</name>
    <dbReference type="NCBI Taxonomy" id="1033734"/>
    <lineage>
        <taxon>Bacteria</taxon>
        <taxon>Bacillati</taxon>
        <taxon>Bacillota</taxon>
        <taxon>Bacilli</taxon>
        <taxon>Bacillales</taxon>
        <taxon>Bacillaceae</taxon>
        <taxon>Bacillus</taxon>
    </lineage>
</organism>